<gene>
    <name evidence="9" type="ORF">TQ39_06460</name>
</gene>
<dbReference type="EMBL" id="JXXK01000006">
    <property type="protein sequence ID" value="KJF40532.1"/>
    <property type="molecule type" value="Genomic_DNA"/>
</dbReference>
<accession>A0A0D8J0U4</accession>
<dbReference type="EC" id="3.2.1.51" evidence="3"/>
<keyword evidence="4" id="KW-0732">Signal</keyword>
<dbReference type="PANTHER" id="PTHR10030:SF37">
    <property type="entry name" value="ALPHA-L-FUCOSIDASE-RELATED"/>
    <property type="match status" value="1"/>
</dbReference>
<protein>
    <recommendedName>
        <fullName evidence="3">alpha-L-fucosidase</fullName>
        <ecNumber evidence="3">3.2.1.51</ecNumber>
    </recommendedName>
</protein>
<evidence type="ECO:0000313" key="10">
    <source>
        <dbReference type="Proteomes" id="UP000032483"/>
    </source>
</evidence>
<dbReference type="PIRSF" id="PIRSF001092">
    <property type="entry name" value="Alpha-L-fucosidase"/>
    <property type="match status" value="1"/>
</dbReference>
<dbReference type="PRINTS" id="PR00741">
    <property type="entry name" value="GLHYDRLASE29"/>
</dbReference>
<dbReference type="SMART" id="SM00812">
    <property type="entry name" value="Alpha_L_fucos"/>
    <property type="match status" value="1"/>
</dbReference>
<dbReference type="InterPro" id="IPR000933">
    <property type="entry name" value="Glyco_hydro_29"/>
</dbReference>
<dbReference type="SUPFAM" id="SSF51445">
    <property type="entry name" value="(Trans)glycosidases"/>
    <property type="match status" value="1"/>
</dbReference>
<dbReference type="GeneID" id="42856257"/>
<proteinExistence type="inferred from homology"/>
<dbReference type="GO" id="GO:0016139">
    <property type="term" value="P:glycoside catabolic process"/>
    <property type="evidence" value="ECO:0007669"/>
    <property type="project" value="TreeGrafter"/>
</dbReference>
<dbReference type="Proteomes" id="UP000032483">
    <property type="component" value="Unassembled WGS sequence"/>
</dbReference>
<evidence type="ECO:0000313" key="9">
    <source>
        <dbReference type="EMBL" id="KJF40532.1"/>
    </source>
</evidence>
<dbReference type="Gene3D" id="3.20.20.80">
    <property type="entry name" value="Glycosidases"/>
    <property type="match status" value="1"/>
</dbReference>
<name>A0A0D8J0U4_9FIRM</name>
<evidence type="ECO:0000256" key="4">
    <source>
        <dbReference type="ARBA" id="ARBA00022729"/>
    </source>
</evidence>
<evidence type="ECO:0000256" key="5">
    <source>
        <dbReference type="ARBA" id="ARBA00022801"/>
    </source>
</evidence>
<dbReference type="InterPro" id="IPR057739">
    <property type="entry name" value="Glyco_hydro_29_N"/>
</dbReference>
<comment type="similarity">
    <text evidence="2">Belongs to the glycosyl hydrolase 29 family.</text>
</comment>
<dbReference type="PATRIC" id="fig|1550024.3.peg.1456"/>
<dbReference type="InterPro" id="IPR017853">
    <property type="entry name" value="GH"/>
</dbReference>
<comment type="function">
    <text evidence="1">Alpha-L-fucosidase is responsible for hydrolyzing the alpha-1,6-linked fucose joined to the reducing-end N-acetylglucosamine of the carbohydrate moieties of glycoproteins.</text>
</comment>
<evidence type="ECO:0000256" key="3">
    <source>
        <dbReference type="ARBA" id="ARBA00012662"/>
    </source>
</evidence>
<evidence type="ECO:0000256" key="7">
    <source>
        <dbReference type="PIRSR" id="PIRSR001092-1"/>
    </source>
</evidence>
<evidence type="ECO:0000256" key="1">
    <source>
        <dbReference type="ARBA" id="ARBA00004071"/>
    </source>
</evidence>
<evidence type="ECO:0000256" key="2">
    <source>
        <dbReference type="ARBA" id="ARBA00007951"/>
    </source>
</evidence>
<dbReference type="InterPro" id="IPR016286">
    <property type="entry name" value="FUC_metazoa-typ"/>
</dbReference>
<feature type="domain" description="Glycoside hydrolase family 29 N-terminal" evidence="8">
    <location>
        <begin position="5"/>
        <end position="327"/>
    </location>
</feature>
<dbReference type="GO" id="GO:0006004">
    <property type="term" value="P:fucose metabolic process"/>
    <property type="evidence" value="ECO:0007669"/>
    <property type="project" value="InterPro"/>
</dbReference>
<sequence length="433" mass="48166">MADIQWFCDARFGMFIHWGLYAVPAKGEWYASIGRVPPERYEEYLRTFDPVDYDPRAWARLARQAGMKYAVLTAKHHEGFCLFDSAYTDYKATNTPAGRDLVREYVDAFRAEGLRVGLYYSLVDWHHPDYPAYNDPFHPMRGTPARREERCDFSRYLDYMHAQVRELCTNYGKLDLLWFDFSYDGHCGQDWRAGELVEMVRTLQPGILLNSRLEASGGSLGSLLSGAPTPWAGDFATPEQILPPAPLCRPDGTPVCWEACQTMNNSFGYTAADRCFKTARTCIRQLVECVSKGGNYLLNVGPDARGNIPPQSRRILCEIGEWMRLNADSIYGCGASAIPAAAFGCRATARGQNLYLHVMEQPVGPLALTGLSPAAIRSARVLATGAEADVLTSGWAVQNYPQTAFLSLAAQANETLPLPDETDTVLHLTVSET</sequence>
<comment type="caution">
    <text evidence="9">The sequence shown here is derived from an EMBL/GenBank/DDBJ whole genome shotgun (WGS) entry which is preliminary data.</text>
</comment>
<dbReference type="GO" id="GO:0005764">
    <property type="term" value="C:lysosome"/>
    <property type="evidence" value="ECO:0007669"/>
    <property type="project" value="TreeGrafter"/>
</dbReference>
<dbReference type="AlphaFoldDB" id="A0A0D8J0U4"/>
<dbReference type="Pfam" id="PF01120">
    <property type="entry name" value="Alpha_L_fucos"/>
    <property type="match status" value="1"/>
</dbReference>
<organism evidence="9 10">
    <name type="scientific">Ruthenibacterium lactatiformans</name>
    <dbReference type="NCBI Taxonomy" id="1550024"/>
    <lineage>
        <taxon>Bacteria</taxon>
        <taxon>Bacillati</taxon>
        <taxon>Bacillota</taxon>
        <taxon>Clostridia</taxon>
        <taxon>Eubacteriales</taxon>
        <taxon>Oscillospiraceae</taxon>
        <taxon>Ruthenibacterium</taxon>
    </lineage>
</organism>
<reference evidence="9" key="1">
    <citation type="submission" date="2015-02" db="EMBL/GenBank/DDBJ databases">
        <title>A novel member of the family Ruminococcaceae isolated from human feces.</title>
        <authorList>
            <person name="Shkoporov A.N."/>
            <person name="Chaplin A.V."/>
            <person name="Motuzova O.V."/>
            <person name="Kafarskaia L.I."/>
            <person name="Khokhlova E.V."/>
            <person name="Efimov B.A."/>
        </authorList>
    </citation>
    <scope>NUCLEOTIDE SEQUENCE [LARGE SCALE GENOMIC DNA]</scope>
    <source>
        <strain evidence="9">585-1</strain>
    </source>
</reference>
<keyword evidence="6" id="KW-0326">Glycosidase</keyword>
<evidence type="ECO:0000256" key="6">
    <source>
        <dbReference type="ARBA" id="ARBA00023295"/>
    </source>
</evidence>
<keyword evidence="10" id="KW-1185">Reference proteome</keyword>
<feature type="site" description="May be important for catalysis" evidence="7">
    <location>
        <position position="260"/>
    </location>
</feature>
<evidence type="ECO:0000259" key="8">
    <source>
        <dbReference type="Pfam" id="PF01120"/>
    </source>
</evidence>
<keyword evidence="5" id="KW-0378">Hydrolase</keyword>
<dbReference type="RefSeq" id="WP_050004942.1">
    <property type="nucleotide sequence ID" value="NZ_CAUBPW010000001.1"/>
</dbReference>
<dbReference type="PANTHER" id="PTHR10030">
    <property type="entry name" value="ALPHA-L-FUCOSIDASE"/>
    <property type="match status" value="1"/>
</dbReference>
<dbReference type="GO" id="GO:0004560">
    <property type="term" value="F:alpha-L-fucosidase activity"/>
    <property type="evidence" value="ECO:0007669"/>
    <property type="project" value="InterPro"/>
</dbReference>